<keyword evidence="2 4" id="KW-0808">Transferase</keyword>
<dbReference type="InterPro" id="IPR012263">
    <property type="entry name" value="M_m6A_EcoRV"/>
</dbReference>
<keyword evidence="5" id="KW-1185">Reference proteome</keyword>
<dbReference type="RefSeq" id="WP_135277031.1">
    <property type="nucleotide sequence ID" value="NZ_PQVH01000008.1"/>
</dbReference>
<keyword evidence="3" id="KW-0949">S-adenosyl-L-methionine</keyword>
<evidence type="ECO:0000256" key="1">
    <source>
        <dbReference type="ARBA" id="ARBA00022603"/>
    </source>
</evidence>
<comment type="caution">
    <text evidence="4">The sequence shown here is derived from an EMBL/GenBank/DDBJ whole genome shotgun (WGS) entry which is preliminary data.</text>
</comment>
<protein>
    <submittedName>
        <fullName evidence="4">DNA methyltransferase</fullName>
    </submittedName>
</protein>
<dbReference type="SUPFAM" id="SSF53335">
    <property type="entry name" value="S-adenosyl-L-methionine-dependent methyltransferases"/>
    <property type="match status" value="1"/>
</dbReference>
<dbReference type="InterPro" id="IPR029063">
    <property type="entry name" value="SAM-dependent_MTases_sf"/>
</dbReference>
<dbReference type="AlphaFoldDB" id="A0A4Y9VR48"/>
<keyword evidence="1 4" id="KW-0489">Methyltransferase</keyword>
<dbReference type="PANTHER" id="PTHR30481">
    <property type="entry name" value="DNA ADENINE METHYLASE"/>
    <property type="match status" value="1"/>
</dbReference>
<dbReference type="GO" id="GO:0006298">
    <property type="term" value="P:mismatch repair"/>
    <property type="evidence" value="ECO:0007669"/>
    <property type="project" value="TreeGrafter"/>
</dbReference>
<dbReference type="Gene3D" id="3.40.50.150">
    <property type="entry name" value="Vaccinia Virus protein VP39"/>
    <property type="match status" value="2"/>
</dbReference>
<dbReference type="GO" id="GO:0043565">
    <property type="term" value="F:sequence-specific DNA binding"/>
    <property type="evidence" value="ECO:0007669"/>
    <property type="project" value="TreeGrafter"/>
</dbReference>
<sequence length="289" mass="33175">MKVTRPLIRYHGGKFRLASWLIQFFPNHKIYCEPFGGAASVLLQKHRSYAEVYNDLDDDVVNLFRVLQDDKKSARLIQLLEITLFARSEFELAFTYTDCEIERARRTIIRAQMGFGSSGATKGTTGFRSDTSRRYTTAQMDWVKYPPILRPIIDRLVGVLVENRPALNVIENHDTPETLFYVDPPYMHNTRVMDNNNHYYRHEMTEQDHIALLDKLKNVEGMVVLNGYQSDLYDDALMNLASGNWQKHSTKSRASAYRGTSIRTEVVWLNPACVDALGASLGLFQELQA</sequence>
<dbReference type="InterPro" id="IPR012327">
    <property type="entry name" value="MeTrfase_D12"/>
</dbReference>
<name>A0A4Y9VR48_9PROT</name>
<organism evidence="4 5">
    <name type="scientific">Methylotenera oryzisoli</name>
    <dbReference type="NCBI Taxonomy" id="2080758"/>
    <lineage>
        <taxon>Bacteria</taxon>
        <taxon>Pseudomonadati</taxon>
        <taxon>Pseudomonadota</taxon>
        <taxon>Betaproteobacteria</taxon>
        <taxon>Nitrosomonadales</taxon>
        <taxon>Methylophilaceae</taxon>
        <taxon>Methylotenera</taxon>
    </lineage>
</organism>
<dbReference type="GO" id="GO:0032259">
    <property type="term" value="P:methylation"/>
    <property type="evidence" value="ECO:0007669"/>
    <property type="project" value="UniProtKB-KW"/>
</dbReference>
<dbReference type="PANTHER" id="PTHR30481:SF4">
    <property type="entry name" value="SITE-SPECIFIC DNA-METHYLTRANSFERASE (ADENINE-SPECIFIC)"/>
    <property type="match status" value="1"/>
</dbReference>
<dbReference type="OrthoDB" id="9805629at2"/>
<evidence type="ECO:0000313" key="5">
    <source>
        <dbReference type="Proteomes" id="UP000297706"/>
    </source>
</evidence>
<dbReference type="GO" id="GO:0009007">
    <property type="term" value="F:site-specific DNA-methyltransferase (adenine-specific) activity"/>
    <property type="evidence" value="ECO:0007669"/>
    <property type="project" value="UniProtKB-EC"/>
</dbReference>
<evidence type="ECO:0000256" key="3">
    <source>
        <dbReference type="ARBA" id="ARBA00022691"/>
    </source>
</evidence>
<dbReference type="GO" id="GO:1904047">
    <property type="term" value="F:S-adenosyl-L-methionine binding"/>
    <property type="evidence" value="ECO:0007669"/>
    <property type="project" value="TreeGrafter"/>
</dbReference>
<reference evidence="4 5" key="1">
    <citation type="submission" date="2018-02" db="EMBL/GenBank/DDBJ databases">
        <title>A novel lanthanide dependent methylotroph, Methylotenera sp. La3113.</title>
        <authorList>
            <person name="Lv H."/>
            <person name="Tani A."/>
        </authorList>
    </citation>
    <scope>NUCLEOTIDE SEQUENCE [LARGE SCALE GENOMIC DNA]</scope>
    <source>
        <strain evidence="4 5">La3113</strain>
    </source>
</reference>
<evidence type="ECO:0000313" key="4">
    <source>
        <dbReference type="EMBL" id="TFW71485.1"/>
    </source>
</evidence>
<gene>
    <name evidence="4" type="ORF">C3Y98_05150</name>
</gene>
<dbReference type="PIRSF" id="PIRSF000398">
    <property type="entry name" value="M_m6A_EcoRV"/>
    <property type="match status" value="1"/>
</dbReference>
<dbReference type="EMBL" id="PQVH01000008">
    <property type="protein sequence ID" value="TFW71485.1"/>
    <property type="molecule type" value="Genomic_DNA"/>
</dbReference>
<proteinExistence type="predicted"/>
<accession>A0A4Y9VR48</accession>
<dbReference type="Pfam" id="PF02086">
    <property type="entry name" value="MethyltransfD12"/>
    <property type="match status" value="1"/>
</dbReference>
<dbReference type="PRINTS" id="PR00505">
    <property type="entry name" value="D12N6MTFRASE"/>
</dbReference>
<dbReference type="Proteomes" id="UP000297706">
    <property type="component" value="Unassembled WGS sequence"/>
</dbReference>
<dbReference type="GO" id="GO:0009307">
    <property type="term" value="P:DNA restriction-modification system"/>
    <property type="evidence" value="ECO:0007669"/>
    <property type="project" value="InterPro"/>
</dbReference>
<evidence type="ECO:0000256" key="2">
    <source>
        <dbReference type="ARBA" id="ARBA00022679"/>
    </source>
</evidence>